<accession>A0A2K9N897</accession>
<dbReference type="RefSeq" id="WP_102111096.1">
    <property type="nucleotide sequence ID" value="NZ_BMGN01000004.1"/>
</dbReference>
<dbReference type="EMBL" id="CP025611">
    <property type="protein sequence ID" value="AUN29360.1"/>
    <property type="molecule type" value="Genomic_DNA"/>
</dbReference>
<protein>
    <submittedName>
        <fullName evidence="1">Uncharacterized protein</fullName>
    </submittedName>
</protein>
<dbReference type="OrthoDB" id="7679021at2"/>
<proteinExistence type="predicted"/>
<evidence type="ECO:0000313" key="2">
    <source>
        <dbReference type="Proteomes" id="UP000234752"/>
    </source>
</evidence>
<name>A0A2K9N897_9PROT</name>
<organism evidence="1 2">
    <name type="scientific">Niveispirillum cyanobacteriorum</name>
    <dbReference type="NCBI Taxonomy" id="1612173"/>
    <lineage>
        <taxon>Bacteria</taxon>
        <taxon>Pseudomonadati</taxon>
        <taxon>Pseudomonadota</taxon>
        <taxon>Alphaproteobacteria</taxon>
        <taxon>Rhodospirillales</taxon>
        <taxon>Azospirillaceae</taxon>
        <taxon>Niveispirillum</taxon>
    </lineage>
</organism>
<sequence>MRFVIRILIWSLVVGLVLAWLGWTPAELIGWLWHLLGHLPAWVLGVADWAWPYVKQGAVIVVPLALIGLVLELRRRRRPDSRRVD</sequence>
<dbReference type="KEGG" id="ncb:C0V82_03230"/>
<gene>
    <name evidence="1" type="ORF">C0V82_03230</name>
</gene>
<keyword evidence="2" id="KW-1185">Reference proteome</keyword>
<reference evidence="1 2" key="1">
    <citation type="submission" date="2017-12" db="EMBL/GenBank/DDBJ databases">
        <title>Genomes of bacteria within cyanobacterial aggregates.</title>
        <authorList>
            <person name="Cai H."/>
        </authorList>
    </citation>
    <scope>NUCLEOTIDE SEQUENCE [LARGE SCALE GENOMIC DNA]</scope>
    <source>
        <strain evidence="1 2">TH16</strain>
    </source>
</reference>
<dbReference type="Proteomes" id="UP000234752">
    <property type="component" value="Chromosome eg_1"/>
</dbReference>
<dbReference type="AlphaFoldDB" id="A0A2K9N897"/>
<evidence type="ECO:0000313" key="1">
    <source>
        <dbReference type="EMBL" id="AUN29360.1"/>
    </source>
</evidence>